<organism evidence="2 3">
    <name type="scientific">Plectus sambesii</name>
    <dbReference type="NCBI Taxonomy" id="2011161"/>
    <lineage>
        <taxon>Eukaryota</taxon>
        <taxon>Metazoa</taxon>
        <taxon>Ecdysozoa</taxon>
        <taxon>Nematoda</taxon>
        <taxon>Chromadorea</taxon>
        <taxon>Plectida</taxon>
        <taxon>Plectina</taxon>
        <taxon>Plectoidea</taxon>
        <taxon>Plectidae</taxon>
        <taxon>Plectus</taxon>
    </lineage>
</organism>
<reference evidence="3" key="1">
    <citation type="submission" date="2022-11" db="UniProtKB">
        <authorList>
            <consortium name="WormBaseParasite"/>
        </authorList>
    </citation>
    <scope>IDENTIFICATION</scope>
</reference>
<dbReference type="PANTHER" id="PTHR21329:SF3">
    <property type="entry name" value="PHOSPHATIDYLINOSITOL N-ACETYLGLUCOSAMINYLTRANSFERASE SUBUNIT Q"/>
    <property type="match status" value="1"/>
</dbReference>
<dbReference type="GO" id="GO:0005783">
    <property type="term" value="C:endoplasmic reticulum"/>
    <property type="evidence" value="ECO:0007669"/>
    <property type="project" value="TreeGrafter"/>
</dbReference>
<accession>A0A914WY14</accession>
<dbReference type="AlphaFoldDB" id="A0A914WY14"/>
<name>A0A914WY14_9BILA</name>
<keyword evidence="1" id="KW-1133">Transmembrane helix</keyword>
<dbReference type="GO" id="GO:0016020">
    <property type="term" value="C:membrane"/>
    <property type="evidence" value="ECO:0007669"/>
    <property type="project" value="InterPro"/>
</dbReference>
<dbReference type="Pfam" id="PF05024">
    <property type="entry name" value="Gpi1"/>
    <property type="match status" value="1"/>
</dbReference>
<protein>
    <submittedName>
        <fullName evidence="3">Uncharacterized protein</fullName>
    </submittedName>
</protein>
<proteinExistence type="predicted"/>
<evidence type="ECO:0000313" key="3">
    <source>
        <dbReference type="WBParaSite" id="PSAMB.scaffold5689size11088.g27164.t1"/>
    </source>
</evidence>
<dbReference type="InterPro" id="IPR007720">
    <property type="entry name" value="PigQ/GPI1"/>
</dbReference>
<dbReference type="GO" id="GO:0006506">
    <property type="term" value="P:GPI anchor biosynthetic process"/>
    <property type="evidence" value="ECO:0007669"/>
    <property type="project" value="InterPro"/>
</dbReference>
<evidence type="ECO:0000256" key="1">
    <source>
        <dbReference type="SAM" id="Phobius"/>
    </source>
</evidence>
<dbReference type="Proteomes" id="UP000887566">
    <property type="component" value="Unplaced"/>
</dbReference>
<sequence length="101" mass="11899">MKLFQVLRTSLVSLWRLFRGKKHNPLRNRVDSAQFDSQQLFLGTLLFTVLLFLLPTVLVYFAVFSALRYSVIFVQYTLLFAVGFLDFVIDQLIRRVVYMLC</sequence>
<feature type="transmembrane region" description="Helical" evidence="1">
    <location>
        <begin position="40"/>
        <end position="63"/>
    </location>
</feature>
<feature type="transmembrane region" description="Helical" evidence="1">
    <location>
        <begin position="69"/>
        <end position="89"/>
    </location>
</feature>
<keyword evidence="1" id="KW-0472">Membrane</keyword>
<keyword evidence="1" id="KW-0812">Transmembrane</keyword>
<keyword evidence="2" id="KW-1185">Reference proteome</keyword>
<evidence type="ECO:0000313" key="2">
    <source>
        <dbReference type="Proteomes" id="UP000887566"/>
    </source>
</evidence>
<dbReference type="WBParaSite" id="PSAMB.scaffold5689size11088.g27164.t1">
    <property type="protein sequence ID" value="PSAMB.scaffold5689size11088.g27164.t1"/>
    <property type="gene ID" value="PSAMB.scaffold5689size11088.g27164"/>
</dbReference>
<dbReference type="PANTHER" id="PTHR21329">
    <property type="entry name" value="PHOSPHATIDYLINOSITOL N-ACETYLGLUCOSAMINYLTRANSFERASE SUBUNIT Q-RELATED"/>
    <property type="match status" value="1"/>
</dbReference>